<gene>
    <name evidence="2" type="ORF">GGD50_003065</name>
</gene>
<organism evidence="2 3">
    <name type="scientific">Rhizobium paranaense</name>
    <dbReference type="NCBI Taxonomy" id="1650438"/>
    <lineage>
        <taxon>Bacteria</taxon>
        <taxon>Pseudomonadati</taxon>
        <taxon>Pseudomonadota</taxon>
        <taxon>Alphaproteobacteria</taxon>
        <taxon>Hyphomicrobiales</taxon>
        <taxon>Rhizobiaceae</taxon>
        <taxon>Rhizobium/Agrobacterium group</taxon>
        <taxon>Rhizobium</taxon>
    </lineage>
</organism>
<name>A0A7W8XRV5_9HYPH</name>
<evidence type="ECO:0000313" key="2">
    <source>
        <dbReference type="EMBL" id="MBB5574438.1"/>
    </source>
</evidence>
<proteinExistence type="predicted"/>
<evidence type="ECO:0000313" key="3">
    <source>
        <dbReference type="Proteomes" id="UP000549882"/>
    </source>
</evidence>
<dbReference type="InterPro" id="IPR052171">
    <property type="entry name" value="NHEJ_LigD"/>
</dbReference>
<dbReference type="CDD" id="cd04862">
    <property type="entry name" value="PaeLigD_Pol_like"/>
    <property type="match status" value="1"/>
</dbReference>
<evidence type="ECO:0000259" key="1">
    <source>
        <dbReference type="Pfam" id="PF21686"/>
    </source>
</evidence>
<dbReference type="Pfam" id="PF21686">
    <property type="entry name" value="LigD_Prim-Pol"/>
    <property type="match status" value="1"/>
</dbReference>
<protein>
    <submittedName>
        <fullName evidence="2">Bifunctional non-homologous end joining protein LigD</fullName>
        <ecNumber evidence="2">6.5.1.1</ecNumber>
    </submittedName>
</protein>
<feature type="domain" description="DNA ligase D polymerase" evidence="1">
    <location>
        <begin position="31"/>
        <end position="283"/>
    </location>
</feature>
<dbReference type="NCBIfam" id="TIGR02778">
    <property type="entry name" value="ligD_pol"/>
    <property type="match status" value="1"/>
</dbReference>
<accession>A0A7W8XRV5</accession>
<dbReference type="Proteomes" id="UP000549882">
    <property type="component" value="Unassembled WGS sequence"/>
</dbReference>
<dbReference type="GO" id="GO:0003910">
    <property type="term" value="F:DNA ligase (ATP) activity"/>
    <property type="evidence" value="ECO:0007669"/>
    <property type="project" value="UniProtKB-EC"/>
</dbReference>
<sequence length="295" mass="32353">MAKTPTQNLAKTSVQLTHPERIYWPDDGVSKQDLVDYYALAWSRMAPFVVDRPLALLRCPDGIKGPRFFQKHAWKGINPLIEEIVDPENEGGEKLLRIKDFDGLVALVQSASLEIHPWGTTTAHWEKPDMIIMDLDPGEDVAWSAVIAAAKEIKERLQALGLASFVKTSGGKGLHVVAPLKPKATWPDVKVAAEAIAEGMSADNPEKYLSVAAKAKRTGHIFIDYLRNGRGNTAVAPYSTRARPGAAVSMPLAWDDLTDRTGPSSFKVKNAASRLDERSADPWADFFEAAEPLKS</sequence>
<dbReference type="EMBL" id="JACHBI010000005">
    <property type="protein sequence ID" value="MBB5574438.1"/>
    <property type="molecule type" value="Genomic_DNA"/>
</dbReference>
<dbReference type="PANTHER" id="PTHR42705">
    <property type="entry name" value="BIFUNCTIONAL NON-HOMOLOGOUS END JOINING PROTEIN LIGD"/>
    <property type="match status" value="1"/>
</dbReference>
<dbReference type="RefSeq" id="WP_183938126.1">
    <property type="nucleotide sequence ID" value="NZ_JACHBI010000005.1"/>
</dbReference>
<dbReference type="EC" id="6.5.1.1" evidence="2"/>
<reference evidence="2 3" key="1">
    <citation type="submission" date="2020-08" db="EMBL/GenBank/DDBJ databases">
        <title>Genomic Encyclopedia of Type Strains, Phase IV (KMG-V): Genome sequencing to study the core and pangenomes of soil and plant-associated prokaryotes.</title>
        <authorList>
            <person name="Whitman W."/>
        </authorList>
    </citation>
    <scope>NUCLEOTIDE SEQUENCE [LARGE SCALE GENOMIC DNA]</scope>
    <source>
        <strain evidence="2 3">SEMIA 4064</strain>
    </source>
</reference>
<dbReference type="InterPro" id="IPR014145">
    <property type="entry name" value="LigD_pol_dom"/>
</dbReference>
<keyword evidence="3" id="KW-1185">Reference proteome</keyword>
<dbReference type="PANTHER" id="PTHR42705:SF2">
    <property type="entry name" value="BIFUNCTIONAL NON-HOMOLOGOUS END JOINING PROTEIN LIGD"/>
    <property type="match status" value="1"/>
</dbReference>
<dbReference type="InterPro" id="IPR033651">
    <property type="entry name" value="PaeLigD_Pol-like"/>
</dbReference>
<dbReference type="AlphaFoldDB" id="A0A7W8XRV5"/>
<comment type="caution">
    <text evidence="2">The sequence shown here is derived from an EMBL/GenBank/DDBJ whole genome shotgun (WGS) entry which is preliminary data.</text>
</comment>
<dbReference type="Gene3D" id="3.90.920.10">
    <property type="entry name" value="DNA primase, PRIM domain"/>
    <property type="match status" value="1"/>
</dbReference>
<keyword evidence="2" id="KW-0436">Ligase</keyword>